<comment type="caution">
    <text evidence="2">The sequence shown here is derived from an EMBL/GenBank/DDBJ whole genome shotgun (WGS) entry which is preliminary data.</text>
</comment>
<evidence type="ECO:0008006" key="4">
    <source>
        <dbReference type="Google" id="ProtNLM"/>
    </source>
</evidence>
<keyword evidence="1" id="KW-0472">Membrane</keyword>
<name>A0A402AC72_9CHLR</name>
<keyword evidence="1" id="KW-1133">Transmembrane helix</keyword>
<organism evidence="2 3">
    <name type="scientific">Dictyobacter kobayashii</name>
    <dbReference type="NCBI Taxonomy" id="2014872"/>
    <lineage>
        <taxon>Bacteria</taxon>
        <taxon>Bacillati</taxon>
        <taxon>Chloroflexota</taxon>
        <taxon>Ktedonobacteria</taxon>
        <taxon>Ktedonobacterales</taxon>
        <taxon>Dictyobacteraceae</taxon>
        <taxon>Dictyobacter</taxon>
    </lineage>
</organism>
<keyword evidence="3" id="KW-1185">Reference proteome</keyword>
<evidence type="ECO:0000256" key="1">
    <source>
        <dbReference type="SAM" id="Phobius"/>
    </source>
</evidence>
<gene>
    <name evidence="2" type="ORF">KDK_04860</name>
</gene>
<dbReference type="EMBL" id="BIFS01000001">
    <property type="protein sequence ID" value="GCE16686.1"/>
    <property type="molecule type" value="Genomic_DNA"/>
</dbReference>
<evidence type="ECO:0000313" key="2">
    <source>
        <dbReference type="EMBL" id="GCE16686.1"/>
    </source>
</evidence>
<proteinExistence type="predicted"/>
<dbReference type="Proteomes" id="UP000287188">
    <property type="component" value="Unassembled WGS sequence"/>
</dbReference>
<sequence length="129" mass="14926">MQLYQIRPHFIRLDAAYWGLKLIAWIYTTLGAVAVIPWNPKRQKNRFCLPPTWTKEDLGKRSGIERFFGRVFLFFRLQRPPLAGWSTIARQVALTYTATIIVALAAQHAGRPDLIRSPKRVLAHLWEGL</sequence>
<evidence type="ECO:0000313" key="3">
    <source>
        <dbReference type="Proteomes" id="UP000287188"/>
    </source>
</evidence>
<feature type="transmembrane region" description="Helical" evidence="1">
    <location>
        <begin position="15"/>
        <end position="36"/>
    </location>
</feature>
<keyword evidence="1" id="KW-0812">Transmembrane</keyword>
<protein>
    <recommendedName>
        <fullName evidence="4">Transposase DDE domain-containing protein</fullName>
    </recommendedName>
</protein>
<reference evidence="3" key="1">
    <citation type="submission" date="2018-12" db="EMBL/GenBank/DDBJ databases">
        <title>Tengunoibacter tsumagoiensis gen. nov., sp. nov., Dictyobacter kobayashii sp. nov., D. alpinus sp. nov., and D. joshuensis sp. nov. and description of Dictyobacteraceae fam. nov. within the order Ktedonobacterales isolated from Tengu-no-mugimeshi.</title>
        <authorList>
            <person name="Wang C.M."/>
            <person name="Zheng Y."/>
            <person name="Sakai Y."/>
            <person name="Toyoda A."/>
            <person name="Minakuchi Y."/>
            <person name="Abe K."/>
            <person name="Yokota A."/>
            <person name="Yabe S."/>
        </authorList>
    </citation>
    <scope>NUCLEOTIDE SEQUENCE [LARGE SCALE GENOMIC DNA]</scope>
    <source>
        <strain evidence="3">Uno11</strain>
    </source>
</reference>
<accession>A0A402AC72</accession>
<dbReference type="AlphaFoldDB" id="A0A402AC72"/>